<evidence type="ECO:0000313" key="2">
    <source>
        <dbReference type="Proteomes" id="UP000325315"/>
    </source>
</evidence>
<dbReference type="EMBL" id="SMMG02000002">
    <property type="protein sequence ID" value="KAA3483203.1"/>
    <property type="molecule type" value="Genomic_DNA"/>
</dbReference>
<comment type="caution">
    <text evidence="1">The sequence shown here is derived from an EMBL/GenBank/DDBJ whole genome shotgun (WGS) entry which is preliminary data.</text>
</comment>
<evidence type="ECO:0000313" key="1">
    <source>
        <dbReference type="EMBL" id="KAA3483203.1"/>
    </source>
</evidence>
<protein>
    <submittedName>
        <fullName evidence="1">Uncharacterized protein</fullName>
    </submittedName>
</protein>
<name>A0A5B6WP81_9ROSI</name>
<gene>
    <name evidence="1" type="ORF">EPI10_005395</name>
</gene>
<dbReference type="AlphaFoldDB" id="A0A5B6WP81"/>
<organism evidence="1 2">
    <name type="scientific">Gossypium australe</name>
    <dbReference type="NCBI Taxonomy" id="47621"/>
    <lineage>
        <taxon>Eukaryota</taxon>
        <taxon>Viridiplantae</taxon>
        <taxon>Streptophyta</taxon>
        <taxon>Embryophyta</taxon>
        <taxon>Tracheophyta</taxon>
        <taxon>Spermatophyta</taxon>
        <taxon>Magnoliopsida</taxon>
        <taxon>eudicotyledons</taxon>
        <taxon>Gunneridae</taxon>
        <taxon>Pentapetalae</taxon>
        <taxon>rosids</taxon>
        <taxon>malvids</taxon>
        <taxon>Malvales</taxon>
        <taxon>Malvaceae</taxon>
        <taxon>Malvoideae</taxon>
        <taxon>Gossypium</taxon>
    </lineage>
</organism>
<keyword evidence="2" id="KW-1185">Reference proteome</keyword>
<dbReference type="Proteomes" id="UP000325315">
    <property type="component" value="Unassembled WGS sequence"/>
</dbReference>
<sequence>MPDAWFSTLDTNEMFYSGLNLHTRMVVDKFANGTLLDKSYNEVYEILERIANNDYQYPTTRVMTGRRVSEAMELDAITSLTT</sequence>
<proteinExistence type="predicted"/>
<reference evidence="2" key="1">
    <citation type="journal article" date="2019" name="Plant Biotechnol. J.">
        <title>Genome sequencing of the Australian wild diploid species Gossypium australe highlights disease resistance and delayed gland morphogenesis.</title>
        <authorList>
            <person name="Cai Y."/>
            <person name="Cai X."/>
            <person name="Wang Q."/>
            <person name="Wang P."/>
            <person name="Zhang Y."/>
            <person name="Cai C."/>
            <person name="Xu Y."/>
            <person name="Wang K."/>
            <person name="Zhou Z."/>
            <person name="Wang C."/>
            <person name="Geng S."/>
            <person name="Li B."/>
            <person name="Dong Q."/>
            <person name="Hou Y."/>
            <person name="Wang H."/>
            <person name="Ai P."/>
            <person name="Liu Z."/>
            <person name="Yi F."/>
            <person name="Sun M."/>
            <person name="An G."/>
            <person name="Cheng J."/>
            <person name="Zhang Y."/>
            <person name="Shi Q."/>
            <person name="Xie Y."/>
            <person name="Shi X."/>
            <person name="Chang Y."/>
            <person name="Huang F."/>
            <person name="Chen Y."/>
            <person name="Hong S."/>
            <person name="Mi L."/>
            <person name="Sun Q."/>
            <person name="Zhang L."/>
            <person name="Zhou B."/>
            <person name="Peng R."/>
            <person name="Zhang X."/>
            <person name="Liu F."/>
        </authorList>
    </citation>
    <scope>NUCLEOTIDE SEQUENCE [LARGE SCALE GENOMIC DNA]</scope>
    <source>
        <strain evidence="2">cv. PA1801</strain>
    </source>
</reference>
<accession>A0A5B6WP81</accession>